<evidence type="ECO:0000313" key="2">
    <source>
        <dbReference type="EMBL" id="SCC73261.1"/>
    </source>
</evidence>
<accession>A0A1C4GZI0</accession>
<protein>
    <recommendedName>
        <fullName evidence="4">EcsC protein family protein</fullName>
    </recommendedName>
</protein>
<dbReference type="AlphaFoldDB" id="A0A1C4GZI0"/>
<dbReference type="EMBL" id="FMBK01000018">
    <property type="protein sequence ID" value="SCC73261.1"/>
    <property type="molecule type" value="Genomic_DNA"/>
</dbReference>
<evidence type="ECO:0000313" key="3">
    <source>
        <dbReference type="Proteomes" id="UP000243661"/>
    </source>
</evidence>
<dbReference type="InterPro" id="IPR024787">
    <property type="entry name" value="EcsC"/>
</dbReference>
<name>A0A1C4GZI0_9GAMM</name>
<dbReference type="PANTHER" id="PTHR41260">
    <property type="entry name" value="PROTEIN ECSC"/>
    <property type="match status" value="1"/>
</dbReference>
<gene>
    <name evidence="2" type="ORF">GA0116959_1185</name>
</gene>
<feature type="region of interest" description="Disordered" evidence="1">
    <location>
        <begin position="418"/>
        <end position="477"/>
    </location>
</feature>
<evidence type="ECO:0008006" key="4">
    <source>
        <dbReference type="Google" id="ProtNLM"/>
    </source>
</evidence>
<feature type="compositionally biased region" description="Basic residues" evidence="1">
    <location>
        <begin position="468"/>
        <end position="477"/>
    </location>
</feature>
<evidence type="ECO:0000256" key="1">
    <source>
        <dbReference type="SAM" id="MobiDB-lite"/>
    </source>
</evidence>
<dbReference type="PANTHER" id="PTHR41260:SF1">
    <property type="entry name" value="PROTEIN ECSC"/>
    <property type="match status" value="1"/>
</dbReference>
<sequence>MTDSNNKHSHGFFSNAFGVAKKISATGMDVLNQIAPDSVTKIIQPTNNGQVIEGSAEHKSAFDAKRYDNPQQMLREHLPQVSRQLLGKQFGTVNRVASLVSPQFSDKISDYFFDHLNQFTSNLSSVDAVLDQAGAQDLEELTKDVDRSKRLSQALAEQNKWLASLQGAVTGATGVVGSAVDVPLSIVMSLRMIYQVGRAYGFELNKETEQDIVQFVFKQIDLGMIAEKQSVLMALKALSSMLQTRDVSQFQQILGSSNDAEALKKWLVNENGEIKWAWLNHLPKISMISKLSPVAGAGVGAVYSWKLVEDVNQKAQQIFSHARSYLQQHQGVNLSAIAAYEKSIELLAQASPKLLDHLSKNEVEAPEIKLDQEIEFQHHDTISKVTLKKKTAETQVDETEKGKKVQQGLEKLAEKMVEQHEHVEPQKPAVTPEVSLLDEYPEEETVNDPVSNEKVDEQSLEKTEVTAVKKRVTKKKS</sequence>
<dbReference type="RefSeq" id="WP_092721096.1">
    <property type="nucleotide sequence ID" value="NZ_FMBK01000018.1"/>
</dbReference>
<dbReference type="Proteomes" id="UP000243661">
    <property type="component" value="Unassembled WGS sequence"/>
</dbReference>
<organism evidence="2 3">
    <name type="scientific">Acinetobacter albensis</name>
    <dbReference type="NCBI Taxonomy" id="1673609"/>
    <lineage>
        <taxon>Bacteria</taxon>
        <taxon>Pseudomonadati</taxon>
        <taxon>Pseudomonadota</taxon>
        <taxon>Gammaproteobacteria</taxon>
        <taxon>Moraxellales</taxon>
        <taxon>Moraxellaceae</taxon>
        <taxon>Acinetobacter</taxon>
    </lineage>
</organism>
<proteinExistence type="predicted"/>
<feature type="compositionally biased region" description="Basic and acidic residues" evidence="1">
    <location>
        <begin position="451"/>
        <end position="464"/>
    </location>
</feature>
<reference evidence="2 3" key="1">
    <citation type="submission" date="2016-08" db="EMBL/GenBank/DDBJ databases">
        <authorList>
            <person name="Seilhamer J.J."/>
        </authorList>
    </citation>
    <scope>NUCLEOTIDE SEQUENCE [LARGE SCALE GENOMIC DNA]</scope>
    <source>
        <strain evidence="2 3">ANC 4874</strain>
    </source>
</reference>
<dbReference type="Pfam" id="PF12787">
    <property type="entry name" value="EcsC"/>
    <property type="match status" value="1"/>
</dbReference>
<dbReference type="OrthoDB" id="5568290at2"/>